<dbReference type="AlphaFoldDB" id="A8N606"/>
<evidence type="ECO:0000256" key="2">
    <source>
        <dbReference type="ARBA" id="ARBA00022741"/>
    </source>
</evidence>
<accession>A8N606</accession>
<name>A8N606_COPC7</name>
<feature type="compositionally biased region" description="Low complexity" evidence="4">
    <location>
        <begin position="663"/>
        <end position="683"/>
    </location>
</feature>
<feature type="compositionally biased region" description="Polar residues" evidence="4">
    <location>
        <begin position="568"/>
        <end position="577"/>
    </location>
</feature>
<comment type="similarity">
    <text evidence="1">Belongs to the AFG1 ATPase family.</text>
</comment>
<keyword evidence="6" id="KW-1185">Reference proteome</keyword>
<dbReference type="HOGENOM" id="CLU_008681_7_1_1"/>
<protein>
    <submittedName>
        <fullName evidence="5">Uncharacterized protein</fullName>
    </submittedName>
</protein>
<evidence type="ECO:0000256" key="4">
    <source>
        <dbReference type="SAM" id="MobiDB-lite"/>
    </source>
</evidence>
<dbReference type="GeneID" id="6006738"/>
<dbReference type="PANTHER" id="PTHR12169:SF2">
    <property type="entry name" value="AFG1P"/>
    <property type="match status" value="1"/>
</dbReference>
<feature type="region of interest" description="Disordered" evidence="4">
    <location>
        <begin position="481"/>
        <end position="624"/>
    </location>
</feature>
<dbReference type="GO" id="GO:0005524">
    <property type="term" value="F:ATP binding"/>
    <property type="evidence" value="ECO:0007669"/>
    <property type="project" value="UniProtKB-KW"/>
</dbReference>
<dbReference type="OrthoDB" id="2193432at2759"/>
<feature type="compositionally biased region" description="Low complexity" evidence="4">
    <location>
        <begin position="589"/>
        <end position="607"/>
    </location>
</feature>
<evidence type="ECO:0000256" key="1">
    <source>
        <dbReference type="ARBA" id="ARBA00010322"/>
    </source>
</evidence>
<dbReference type="GO" id="GO:0005739">
    <property type="term" value="C:mitochondrion"/>
    <property type="evidence" value="ECO:0007669"/>
    <property type="project" value="TreeGrafter"/>
</dbReference>
<dbReference type="NCBIfam" id="NF040713">
    <property type="entry name" value="ZapE"/>
    <property type="match status" value="1"/>
</dbReference>
<dbReference type="RefSeq" id="XP_001830299.2">
    <property type="nucleotide sequence ID" value="XM_001830247.2"/>
</dbReference>
<dbReference type="Gene3D" id="3.40.50.300">
    <property type="entry name" value="P-loop containing nucleotide triphosphate hydrolases"/>
    <property type="match status" value="1"/>
</dbReference>
<dbReference type="InterPro" id="IPR027417">
    <property type="entry name" value="P-loop_NTPase"/>
</dbReference>
<comment type="caution">
    <text evidence="5">The sequence shown here is derived from an EMBL/GenBank/DDBJ whole genome shotgun (WGS) entry which is preliminary data.</text>
</comment>
<organism evidence="5 6">
    <name type="scientific">Coprinopsis cinerea (strain Okayama-7 / 130 / ATCC MYA-4618 / FGSC 9003)</name>
    <name type="common">Inky cap fungus</name>
    <name type="synonym">Hormographiella aspergillata</name>
    <dbReference type="NCBI Taxonomy" id="240176"/>
    <lineage>
        <taxon>Eukaryota</taxon>
        <taxon>Fungi</taxon>
        <taxon>Dikarya</taxon>
        <taxon>Basidiomycota</taxon>
        <taxon>Agaricomycotina</taxon>
        <taxon>Agaricomycetes</taxon>
        <taxon>Agaricomycetidae</taxon>
        <taxon>Agaricales</taxon>
        <taxon>Agaricineae</taxon>
        <taxon>Psathyrellaceae</taxon>
        <taxon>Coprinopsis</taxon>
    </lineage>
</organism>
<dbReference type="PANTHER" id="PTHR12169">
    <property type="entry name" value="ATPASE N2B"/>
    <property type="match status" value="1"/>
</dbReference>
<feature type="compositionally biased region" description="Basic and acidic residues" evidence="4">
    <location>
        <begin position="513"/>
        <end position="530"/>
    </location>
</feature>
<feature type="compositionally biased region" description="Basic and acidic residues" evidence="4">
    <location>
        <begin position="608"/>
        <end position="617"/>
    </location>
</feature>
<dbReference type="STRING" id="240176.A8N606"/>
<evidence type="ECO:0000256" key="3">
    <source>
        <dbReference type="ARBA" id="ARBA00022840"/>
    </source>
</evidence>
<proteinExistence type="inferred from homology"/>
<sequence length="706" mass="78628">MGQLRLLLLVKRPPLVGAARQQAQHSQRRSQTIVCIRELHSSPNLLAQIHPAAASNLPAQVDLLERYQSLTTLGKITYHEDQIRIIMQGILLTGPPGSGKSFIIDLWYSTLSTPYKARKHYNQLVLEIYRSVWEETQRRMHAHNLTKGPSTDADATFHESQGRAPWNRVIKDQWKKLLLKNRLPSKWTRHVRSSSAYADPTIAFVVAKRLVLRYWLLVFDEIQLLDVSSAGLLSDVLSWYWRMGGIVVGTSNKVPDDLYKNGVQKERLEPFVEALKARCPVVELDVKKDWREEMSKGVTEGSNDKTWFTMSRKGDFESFIVRLASAQPGEPKRRDLNVFGRSVHVPWSHGEICKFTFEELCEESLGAADYLTLASTFSHIVITDIPVLPLSAKNQARRFISLIDALYESRCKLVCLAHAPPESIFFPNSSAFAVTASLLQDHSTEDLMLAESVAESQEYYRPNVSSYDAPEMQVEIARNVEAASHSPRHKLTGASLKDGNYRSVPANAPHAVANEKPDHLNCHDRHDYRHSPGRPNALTDLEDKTGHGRQKQRQKPRHSGSRVEFGTHDSNATTTLVWDTPSALGEPRSGASSSGSGLNSRSSIKGSSSDKMKEERTSTGTKVVPTYASAEAMVNRPFAPRIRAEHVWGIADTTMSESTDFEPSNSSCSSPSPAGSGPTRSTTAMAVEKEEKEGLLEGAKKQGRSD</sequence>
<gene>
    <name evidence="5" type="ORF">CC1G_01935</name>
</gene>
<keyword evidence="3" id="KW-0067">ATP-binding</keyword>
<reference evidence="5 6" key="1">
    <citation type="journal article" date="2010" name="Proc. Natl. Acad. Sci. U.S.A.">
        <title>Insights into evolution of multicellular fungi from the assembled chromosomes of the mushroom Coprinopsis cinerea (Coprinus cinereus).</title>
        <authorList>
            <person name="Stajich J.E."/>
            <person name="Wilke S.K."/>
            <person name="Ahren D."/>
            <person name="Au C.H."/>
            <person name="Birren B.W."/>
            <person name="Borodovsky M."/>
            <person name="Burns C."/>
            <person name="Canback B."/>
            <person name="Casselton L.A."/>
            <person name="Cheng C.K."/>
            <person name="Deng J."/>
            <person name="Dietrich F.S."/>
            <person name="Fargo D.C."/>
            <person name="Farman M.L."/>
            <person name="Gathman A.C."/>
            <person name="Goldberg J."/>
            <person name="Guigo R."/>
            <person name="Hoegger P.J."/>
            <person name="Hooker J.B."/>
            <person name="Huggins A."/>
            <person name="James T.Y."/>
            <person name="Kamada T."/>
            <person name="Kilaru S."/>
            <person name="Kodira C."/>
            <person name="Kues U."/>
            <person name="Kupfer D."/>
            <person name="Kwan H.S."/>
            <person name="Lomsadze A."/>
            <person name="Li W."/>
            <person name="Lilly W.W."/>
            <person name="Ma L.J."/>
            <person name="Mackey A.J."/>
            <person name="Manning G."/>
            <person name="Martin F."/>
            <person name="Muraguchi H."/>
            <person name="Natvig D.O."/>
            <person name="Palmerini H."/>
            <person name="Ramesh M.A."/>
            <person name="Rehmeyer C.J."/>
            <person name="Roe B.A."/>
            <person name="Shenoy N."/>
            <person name="Stanke M."/>
            <person name="Ter-Hovhannisyan V."/>
            <person name="Tunlid A."/>
            <person name="Velagapudi R."/>
            <person name="Vision T.J."/>
            <person name="Zeng Q."/>
            <person name="Zolan M.E."/>
            <person name="Pukkila P.J."/>
        </authorList>
    </citation>
    <scope>NUCLEOTIDE SEQUENCE [LARGE SCALE GENOMIC DNA]</scope>
    <source>
        <strain evidence="6">Okayama-7 / 130 / ATCC MYA-4618 / FGSC 9003</strain>
    </source>
</reference>
<dbReference type="Proteomes" id="UP000001861">
    <property type="component" value="Unassembled WGS sequence"/>
</dbReference>
<dbReference type="eggNOG" id="KOG2383">
    <property type="taxonomic scope" value="Eukaryota"/>
</dbReference>
<dbReference type="SUPFAM" id="SSF52540">
    <property type="entry name" value="P-loop containing nucleoside triphosphate hydrolases"/>
    <property type="match status" value="1"/>
</dbReference>
<dbReference type="EMBL" id="AACS02000003">
    <property type="protein sequence ID" value="EAU91446.2"/>
    <property type="molecule type" value="Genomic_DNA"/>
</dbReference>
<dbReference type="KEGG" id="cci:CC1G_01935"/>
<dbReference type="GO" id="GO:0016887">
    <property type="term" value="F:ATP hydrolysis activity"/>
    <property type="evidence" value="ECO:0007669"/>
    <property type="project" value="InterPro"/>
</dbReference>
<evidence type="ECO:0000313" key="5">
    <source>
        <dbReference type="EMBL" id="EAU91446.2"/>
    </source>
</evidence>
<feature type="region of interest" description="Disordered" evidence="4">
    <location>
        <begin position="656"/>
        <end position="706"/>
    </location>
</feature>
<dbReference type="VEuPathDB" id="FungiDB:CC1G_01935"/>
<feature type="compositionally biased region" description="Basic residues" evidence="4">
    <location>
        <begin position="547"/>
        <end position="560"/>
    </location>
</feature>
<dbReference type="InterPro" id="IPR005654">
    <property type="entry name" value="ATPase_AFG1-like"/>
</dbReference>
<evidence type="ECO:0000313" key="6">
    <source>
        <dbReference type="Proteomes" id="UP000001861"/>
    </source>
</evidence>
<feature type="compositionally biased region" description="Basic and acidic residues" evidence="4">
    <location>
        <begin position="687"/>
        <end position="706"/>
    </location>
</feature>
<dbReference type="InParanoid" id="A8N606"/>
<keyword evidence="2" id="KW-0547">Nucleotide-binding</keyword>
<dbReference type="Pfam" id="PF03969">
    <property type="entry name" value="AFG1_ATPase"/>
    <property type="match status" value="1"/>
</dbReference>